<proteinExistence type="predicted"/>
<evidence type="ECO:0000259" key="3">
    <source>
        <dbReference type="Pfam" id="PF04083"/>
    </source>
</evidence>
<dbReference type="EMBL" id="JAANYQ010000007">
    <property type="protein sequence ID" value="KAF4122931.1"/>
    <property type="molecule type" value="Genomic_DNA"/>
</dbReference>
<evidence type="ECO:0000313" key="5">
    <source>
        <dbReference type="Proteomes" id="UP000749293"/>
    </source>
</evidence>
<reference evidence="4" key="1">
    <citation type="submission" date="2020-03" db="EMBL/GenBank/DDBJ databases">
        <title>Site-based positive gene gene selection in Geosmithia morbida across the United States reveals a broad range of putative effectors and factors for local host and environmental adapation.</title>
        <authorList>
            <person name="Onufrak A."/>
            <person name="Murdoch R.W."/>
            <person name="Gazis R."/>
            <person name="Huff M."/>
            <person name="Staton M."/>
            <person name="Klingeman W."/>
            <person name="Hadziabdic D."/>
        </authorList>
    </citation>
    <scope>NUCLEOTIDE SEQUENCE</scope>
    <source>
        <strain evidence="4">1262</strain>
    </source>
</reference>
<protein>
    <submittedName>
        <fullName evidence="4">Alpha/beta-hydrolase lipase region</fullName>
    </submittedName>
</protein>
<dbReference type="OrthoDB" id="6130531at2759"/>
<keyword evidence="2" id="KW-0812">Transmembrane</keyword>
<keyword evidence="2" id="KW-1133">Transmembrane helix</keyword>
<gene>
    <name evidence="4" type="ORF">GMORB2_6479</name>
</gene>
<organism evidence="4 5">
    <name type="scientific">Geosmithia morbida</name>
    <dbReference type="NCBI Taxonomy" id="1094350"/>
    <lineage>
        <taxon>Eukaryota</taxon>
        <taxon>Fungi</taxon>
        <taxon>Dikarya</taxon>
        <taxon>Ascomycota</taxon>
        <taxon>Pezizomycotina</taxon>
        <taxon>Sordariomycetes</taxon>
        <taxon>Hypocreomycetidae</taxon>
        <taxon>Hypocreales</taxon>
        <taxon>Bionectriaceae</taxon>
        <taxon>Geosmithia</taxon>
    </lineage>
</organism>
<dbReference type="Pfam" id="PF04083">
    <property type="entry name" value="Abhydro_lipase"/>
    <property type="match status" value="1"/>
</dbReference>
<keyword evidence="2" id="KW-0472">Membrane</keyword>
<feature type="transmembrane region" description="Helical" evidence="2">
    <location>
        <begin position="374"/>
        <end position="394"/>
    </location>
</feature>
<dbReference type="InterPro" id="IPR006693">
    <property type="entry name" value="AB_hydrolase_lipase"/>
</dbReference>
<name>A0A9P4YTQ0_9HYPO</name>
<evidence type="ECO:0000313" key="4">
    <source>
        <dbReference type="EMBL" id="KAF4122931.1"/>
    </source>
</evidence>
<feature type="region of interest" description="Disordered" evidence="1">
    <location>
        <begin position="127"/>
        <end position="147"/>
    </location>
</feature>
<dbReference type="FunFam" id="3.40.50.1820:FF:000193">
    <property type="entry name" value="Ab-hydrolase associated lipase"/>
    <property type="match status" value="1"/>
</dbReference>
<evidence type="ECO:0000256" key="1">
    <source>
        <dbReference type="SAM" id="MobiDB-lite"/>
    </source>
</evidence>
<dbReference type="GeneID" id="55972704"/>
<comment type="caution">
    <text evidence="4">The sequence shown here is derived from an EMBL/GenBank/DDBJ whole genome shotgun (WGS) entry which is preliminary data.</text>
</comment>
<evidence type="ECO:0000256" key="2">
    <source>
        <dbReference type="SAM" id="Phobius"/>
    </source>
</evidence>
<feature type="transmembrane region" description="Helical" evidence="2">
    <location>
        <begin position="400"/>
        <end position="418"/>
    </location>
</feature>
<dbReference type="GO" id="GO:0006629">
    <property type="term" value="P:lipid metabolic process"/>
    <property type="evidence" value="ECO:0007669"/>
    <property type="project" value="InterPro"/>
</dbReference>
<dbReference type="Proteomes" id="UP000749293">
    <property type="component" value="Unassembled WGS sequence"/>
</dbReference>
<dbReference type="RefSeq" id="XP_035321583.1">
    <property type="nucleotide sequence ID" value="XM_035468449.1"/>
</dbReference>
<feature type="transmembrane region" description="Helical" evidence="2">
    <location>
        <begin position="57"/>
        <end position="80"/>
    </location>
</feature>
<feature type="domain" description="Partial AB-hydrolase lipase" evidence="3">
    <location>
        <begin position="159"/>
        <end position="248"/>
    </location>
</feature>
<dbReference type="PANTHER" id="PTHR11005">
    <property type="entry name" value="LYSOSOMAL ACID LIPASE-RELATED"/>
    <property type="match status" value="1"/>
</dbReference>
<accession>A0A9P4YTQ0</accession>
<keyword evidence="5" id="KW-1185">Reference proteome</keyword>
<dbReference type="Gene3D" id="3.40.50.1820">
    <property type="entry name" value="alpha/beta hydrolase"/>
    <property type="match status" value="1"/>
</dbReference>
<dbReference type="AlphaFoldDB" id="A0A9P4YTQ0"/>
<sequence length="608" mass="69583">MYAGTTMELREVHPTSIDSHRSHCALEEPMLPSHTNPLFAPLPHYGPPSTSRTLQSILFRISSFCLSLVFLGSIVICSLVTSIPRTCKRAFYWSTFRDVDKNRPLYDKEQRRAKIRASEEREWELLGQEGTSQEGESERFAEEFPPSEGGKDPIVCDIGYYARRVGLDAELFKVQTEDGFVIDLWHVYDPKEYNKLSDEERDYQDPTIWAKNGENIKRQRHNALDRKPKAPVLLIHGLLQSSGAFCCNDNDSLAFWLCKSGYDVWLGNNRCGFEPRHVSLDYGDPNMWRWNILHFGTLDLPALVSRVLYETGFAKTGLVCHSQGTTQTFVALAKEQCPDLGNKITVFCALAPAAYAGPLIRKVYFRFMRTLSPILFHVVFGIHAFIPFMMQMHALVPPRLYGWMGYTVLSFLFGWSDARWDRGLRNRMFQFSPVYVSAESMRWWLGCDGFAKHKCILATKDVVRAEDRIDEATNGGPLPNTVPTPELEQQLPGATAWFNEQAPPFALWVAGNDDLVDGRKLLRRFESDLEPHVRVCHSKIIEEYEHLDVIWAMDAKDKVFAEVRDVLWKMCDTRDECRVPIGFSNLEPMEANTDLIPNQHLNRLDANV</sequence>
<dbReference type="SUPFAM" id="SSF53474">
    <property type="entry name" value="alpha/beta-Hydrolases"/>
    <property type="match status" value="1"/>
</dbReference>
<dbReference type="InterPro" id="IPR029058">
    <property type="entry name" value="AB_hydrolase_fold"/>
</dbReference>